<evidence type="ECO:0000313" key="1">
    <source>
        <dbReference type="Proteomes" id="UP000095287"/>
    </source>
</evidence>
<proteinExistence type="predicted"/>
<dbReference type="AlphaFoldDB" id="A0A1I7YHR9"/>
<organism evidence="1 2">
    <name type="scientific">Steinernema glaseri</name>
    <dbReference type="NCBI Taxonomy" id="37863"/>
    <lineage>
        <taxon>Eukaryota</taxon>
        <taxon>Metazoa</taxon>
        <taxon>Ecdysozoa</taxon>
        <taxon>Nematoda</taxon>
        <taxon>Chromadorea</taxon>
        <taxon>Rhabditida</taxon>
        <taxon>Tylenchina</taxon>
        <taxon>Panagrolaimomorpha</taxon>
        <taxon>Strongyloidoidea</taxon>
        <taxon>Steinernematidae</taxon>
        <taxon>Steinernema</taxon>
    </lineage>
</organism>
<accession>A0A1I7YHR9</accession>
<evidence type="ECO:0000313" key="2">
    <source>
        <dbReference type="WBParaSite" id="L893_g16507.t1"/>
    </source>
</evidence>
<protein>
    <submittedName>
        <fullName evidence="2">Integrator complex subunit 14</fullName>
    </submittedName>
</protein>
<name>A0A1I7YHR9_9BILA</name>
<dbReference type="Proteomes" id="UP000095287">
    <property type="component" value="Unplaced"/>
</dbReference>
<keyword evidence="1" id="KW-1185">Reference proteome</keyword>
<dbReference type="WBParaSite" id="L893_g16507.t1">
    <property type="protein sequence ID" value="L893_g16507.t1"/>
    <property type="gene ID" value="L893_g16507"/>
</dbReference>
<sequence length="427" mass="47169">MTKVPGIIVAVDLLMRPEELDAAIFLFAKKFVEAFHLVCPVHVVTFDPKAPVYARNVQSFPEELKKAPRTTSLLSLLQKSVEEEFRFDEIHSVVLISCGTTEFYIPSDFTLSVPLHFVFVAPEEMLDADVGATAWALSLRLRNPTGQRPREELLEASQPTFTDLFDSLDDSLDAVAAKLGCRKTISIALGENVQFQANCTPWLPPFRAHAKWNGDSVGRLSALGSMKATLLPNVASAEESIYALRRIVESAEAYTAVAKSLGAHGALLVCFLDGVQQCLLRPVRSAPDDSWELTIQFVQSFGVEPNRWLPAKTPLPKPSYAAAAGVSYQSSALRNNWINDNGLQAEIHKLMRNLKGEAKLDALYPDVNRIGVHGIATTQHDFAPLIAKILEGRFSMIPPVCHGHLRLLIDVLRKDGFEGWSVLKRTM</sequence>
<reference evidence="2" key="1">
    <citation type="submission" date="2016-11" db="UniProtKB">
        <authorList>
            <consortium name="WormBaseParasite"/>
        </authorList>
    </citation>
    <scope>IDENTIFICATION</scope>
</reference>